<proteinExistence type="predicted"/>
<sequence length="69" mass="8402">MITQQQYWKMHIFEVKQQFSLLQILKFFTKFFQNKQLTLKSSIVISKWPAQSEALLRLLERDESQKFCC</sequence>
<gene>
    <name evidence="1" type="ORF">PSON_ATCC_30995.1.T1310015</name>
</gene>
<evidence type="ECO:0000313" key="2">
    <source>
        <dbReference type="Proteomes" id="UP000692954"/>
    </source>
</evidence>
<dbReference type="AlphaFoldDB" id="A0A8S1R047"/>
<evidence type="ECO:0000313" key="1">
    <source>
        <dbReference type="EMBL" id="CAD8121218.1"/>
    </source>
</evidence>
<dbReference type="EMBL" id="CAJJDN010000131">
    <property type="protein sequence ID" value="CAD8121218.1"/>
    <property type="molecule type" value="Genomic_DNA"/>
</dbReference>
<comment type="caution">
    <text evidence="1">The sequence shown here is derived from an EMBL/GenBank/DDBJ whole genome shotgun (WGS) entry which is preliminary data.</text>
</comment>
<keyword evidence="2" id="KW-1185">Reference proteome</keyword>
<protein>
    <submittedName>
        <fullName evidence="1">Uncharacterized protein</fullName>
    </submittedName>
</protein>
<organism evidence="1 2">
    <name type="scientific">Paramecium sonneborni</name>
    <dbReference type="NCBI Taxonomy" id="65129"/>
    <lineage>
        <taxon>Eukaryota</taxon>
        <taxon>Sar</taxon>
        <taxon>Alveolata</taxon>
        <taxon>Ciliophora</taxon>
        <taxon>Intramacronucleata</taxon>
        <taxon>Oligohymenophorea</taxon>
        <taxon>Peniculida</taxon>
        <taxon>Parameciidae</taxon>
        <taxon>Paramecium</taxon>
    </lineage>
</organism>
<accession>A0A8S1R047</accession>
<name>A0A8S1R047_9CILI</name>
<reference evidence="1" key="1">
    <citation type="submission" date="2021-01" db="EMBL/GenBank/DDBJ databases">
        <authorList>
            <consortium name="Genoscope - CEA"/>
            <person name="William W."/>
        </authorList>
    </citation>
    <scope>NUCLEOTIDE SEQUENCE</scope>
</reference>
<dbReference type="Proteomes" id="UP000692954">
    <property type="component" value="Unassembled WGS sequence"/>
</dbReference>